<dbReference type="SUPFAM" id="SSF53098">
    <property type="entry name" value="Ribonuclease H-like"/>
    <property type="match status" value="1"/>
</dbReference>
<feature type="region of interest" description="Disordered" evidence="1">
    <location>
        <begin position="1"/>
        <end position="27"/>
    </location>
</feature>
<evidence type="ECO:0000256" key="1">
    <source>
        <dbReference type="SAM" id="MobiDB-lite"/>
    </source>
</evidence>
<dbReference type="GO" id="GO:0015074">
    <property type="term" value="P:DNA integration"/>
    <property type="evidence" value="ECO:0007669"/>
    <property type="project" value="InterPro"/>
</dbReference>
<dbReference type="InterPro" id="IPR036397">
    <property type="entry name" value="RNaseH_sf"/>
</dbReference>
<sequence length="1506" mass="170469">MASSPEKSSQNENSVTTTNTNQTAPAAPLNSSIFQNLAPITIKLDRANYSYWRSQVTPALRAHNLEDYVLGNKTCPSQFADNSANDSSAVESNKQVNPSFSIWVRMDQAIMSWLLNSISESMFGHIVRCSTSREVWLTLENLFTTHSKAHILQLRFQLQSLKKGHLSIHDYMLKMKSLVETIVSAGHQISDDELILYILGGLGHDYDSVVVNLTSRHDQVTLQEVQYMLQSQEIRLEQLKNSASDTLIPSANLATQLRKSLTLQGFNGYSSNPSGRNYTSSRGRGRGRWNKSNSRPLCQLCNRPGHLALKCYHRFDISYQGQNNPNQGPRSPQSSQHQFNNENQQAYYSSSNGTSFDNAWYLDSESTNMSLHTLQTCISRQNTKGMVNRYLSLTLDAIFYKIMPQKPHSSYKIYCVPQIAKNLLSIAKLTTNNLVFVEFHHNCCIVKDRITKRELLGGTLCDGLYQLRIHHNFPALNTSQFSFHSVKSPAKSIYFQSSIQSLFAQTSSSVSKLDLWHIRLGHPNINVMKNMLNDEHLSLKTQLAFCEACHIGKSKHKHYNSSLTVTHQPLELIHSDVWGPSPILSKDGFRYYVHFIDDYSNFTWIFPLKLKFDVQETFLKFQKLVERQFETKIKTVQSDWEGEYCSLAPIFTSLGIHFRHPCPHTHPQNGKSERKHRHIIEIRLTLLTQASMPVKYWWEAFSTSTFLNNHLSTPTLHHKSPIEALLHVKPKIQFLKAIVLIIKDINAYIPQSTSTSTPIHHTSWLPCLSNNLQDCPPPSAADTGPTLLDYEGSPSSSSTPLSSASPSPPSAASETLSPQSQNHPTCPPPIPPSHPMITRSKLGIFKPKTYLASILHHPPSAAYFVSTSNSVQQALINPAWKQAMEEEYSALMNNKTWELVPRQSHMHTVDNKWIFRVKYNVDGTVQRHKARLVAKGFQQQPGIDFFETFSPIVKSSTIRIILSLQIDINNAFLNGTLDEEVFMEQPTGYVDPTYPSAVCRLHRALYGLKQAPRAWFDKLRSSLMHLGFKNSTSDTSLFIYKNGEAIMFALVYVDDILLTGNQSQQGADGIHLSQTKYTIDLLKKTNMLEAHPCPTPMNHSNKLHLQDSELFEHVTLYRSTIGALQYLTLSRPDIAFSVNKLSQFLQAPTQNHWQTCKPSSLDDRKSTLGYCVYLGGNLISWSSRKQKSVAKSSTEAEYRELAQASTEIMWLNSLLSEIGLHNQEPAVIWCDNMGAKQLAANPVFHSRTKHIEIDVHYIRDKVLNKEIEVSLRGHVRRKGLETITIHHPSWHLHKTELKKQNCNKQVVPLVKGFFRTGLGHCAVNLKHRNWENQIQNAWETMILGMNPTDMYKHDPSGDPRSCKGLLRRLTFNFKFHSDQPLQNLFSIFLQLLSTILTDQPSLLAANIQDFCKDWLSILMIVTSARSSINIRHLEKATVSTGKEGLLSEGNAAYNWSRNTMFGPEGRPQHCCAWLGVASRFPECASAIVPEEVIHQLAISVGKRGYN</sequence>
<feature type="region of interest" description="Disordered" evidence="1">
    <location>
        <begin position="266"/>
        <end position="290"/>
    </location>
</feature>
<dbReference type="InterPro" id="IPR025724">
    <property type="entry name" value="GAG-pre-integrase_dom"/>
</dbReference>
<dbReference type="PANTHER" id="PTHR11439:SF467">
    <property type="entry name" value="INTEGRASE CATALYTIC DOMAIN-CONTAINING PROTEIN"/>
    <property type="match status" value="1"/>
</dbReference>
<evidence type="ECO:0000259" key="2">
    <source>
        <dbReference type="PROSITE" id="PS50994"/>
    </source>
</evidence>
<feature type="region of interest" description="Disordered" evidence="1">
    <location>
        <begin position="320"/>
        <end position="339"/>
    </location>
</feature>
<dbReference type="CDD" id="cd09272">
    <property type="entry name" value="RNase_HI_RT_Ty1"/>
    <property type="match status" value="1"/>
</dbReference>
<dbReference type="Pfam" id="PF14223">
    <property type="entry name" value="Retrotran_gag_2"/>
    <property type="match status" value="1"/>
</dbReference>
<feature type="domain" description="Integrase catalytic" evidence="2">
    <location>
        <begin position="565"/>
        <end position="729"/>
    </location>
</feature>
<dbReference type="GO" id="GO:0003676">
    <property type="term" value="F:nucleic acid binding"/>
    <property type="evidence" value="ECO:0007669"/>
    <property type="project" value="InterPro"/>
</dbReference>
<dbReference type="Pfam" id="PF07727">
    <property type="entry name" value="RVT_2"/>
    <property type="match status" value="1"/>
</dbReference>
<feature type="compositionally biased region" description="Polar residues" evidence="1">
    <location>
        <begin position="266"/>
        <end position="282"/>
    </location>
</feature>
<dbReference type="SUPFAM" id="SSF56672">
    <property type="entry name" value="DNA/RNA polymerases"/>
    <property type="match status" value="1"/>
</dbReference>
<dbReference type="PANTHER" id="PTHR11439">
    <property type="entry name" value="GAG-POL-RELATED RETROTRANSPOSON"/>
    <property type="match status" value="1"/>
</dbReference>
<dbReference type="Pfam" id="PF13976">
    <property type="entry name" value="gag_pre-integrs"/>
    <property type="match status" value="1"/>
</dbReference>
<proteinExistence type="predicted"/>
<gene>
    <name evidence="3" type="ORF">SVIM_LOCUS261504</name>
</gene>
<feature type="compositionally biased region" description="Low complexity" evidence="1">
    <location>
        <begin position="793"/>
        <end position="818"/>
    </location>
</feature>
<dbReference type="PROSITE" id="PS50994">
    <property type="entry name" value="INTEGRASE"/>
    <property type="match status" value="1"/>
</dbReference>
<protein>
    <recommendedName>
        <fullName evidence="2">Integrase catalytic domain-containing protein</fullName>
    </recommendedName>
</protein>
<reference evidence="3" key="1">
    <citation type="submission" date="2019-03" db="EMBL/GenBank/DDBJ databases">
        <authorList>
            <person name="Mank J."/>
            <person name="Almeida P."/>
        </authorList>
    </citation>
    <scope>NUCLEOTIDE SEQUENCE</scope>
    <source>
        <strain evidence="3">78183</strain>
    </source>
</reference>
<evidence type="ECO:0000313" key="3">
    <source>
        <dbReference type="EMBL" id="VFU42935.1"/>
    </source>
</evidence>
<feature type="compositionally biased region" description="Low complexity" evidence="1">
    <location>
        <begin position="8"/>
        <end position="23"/>
    </location>
</feature>
<feature type="region of interest" description="Disordered" evidence="1">
    <location>
        <begin position="776"/>
        <end position="833"/>
    </location>
</feature>
<dbReference type="EMBL" id="CAADRP010001594">
    <property type="protein sequence ID" value="VFU42935.1"/>
    <property type="molecule type" value="Genomic_DNA"/>
</dbReference>
<organism evidence="3">
    <name type="scientific">Salix viminalis</name>
    <name type="common">Common osier</name>
    <name type="synonym">Basket willow</name>
    <dbReference type="NCBI Taxonomy" id="40686"/>
    <lineage>
        <taxon>Eukaryota</taxon>
        <taxon>Viridiplantae</taxon>
        <taxon>Streptophyta</taxon>
        <taxon>Embryophyta</taxon>
        <taxon>Tracheophyta</taxon>
        <taxon>Spermatophyta</taxon>
        <taxon>Magnoliopsida</taxon>
        <taxon>eudicotyledons</taxon>
        <taxon>Gunneridae</taxon>
        <taxon>Pentapetalae</taxon>
        <taxon>rosids</taxon>
        <taxon>fabids</taxon>
        <taxon>Malpighiales</taxon>
        <taxon>Salicaceae</taxon>
        <taxon>Saliceae</taxon>
        <taxon>Salix</taxon>
    </lineage>
</organism>
<dbReference type="InterPro" id="IPR043502">
    <property type="entry name" value="DNA/RNA_pol_sf"/>
</dbReference>
<accession>A0A6N2LP94</accession>
<dbReference type="InterPro" id="IPR012337">
    <property type="entry name" value="RNaseH-like_sf"/>
</dbReference>
<dbReference type="Gene3D" id="3.30.420.10">
    <property type="entry name" value="Ribonuclease H-like superfamily/Ribonuclease H"/>
    <property type="match status" value="1"/>
</dbReference>
<name>A0A6N2LP94_SALVM</name>
<dbReference type="InterPro" id="IPR001584">
    <property type="entry name" value="Integrase_cat-core"/>
</dbReference>
<dbReference type="InterPro" id="IPR013103">
    <property type="entry name" value="RVT_2"/>
</dbReference>